<dbReference type="PROSITE" id="PS51898">
    <property type="entry name" value="TYR_RECOMBINASE"/>
    <property type="match status" value="1"/>
</dbReference>
<dbReference type="InParanoid" id="A0A061ACA2"/>
<organism evidence="5 6">
    <name type="scientific">Acholeplasma oculi</name>
    <dbReference type="NCBI Taxonomy" id="35623"/>
    <lineage>
        <taxon>Bacteria</taxon>
        <taxon>Bacillati</taxon>
        <taxon>Mycoplasmatota</taxon>
        <taxon>Mollicutes</taxon>
        <taxon>Acholeplasmatales</taxon>
        <taxon>Acholeplasmataceae</taxon>
        <taxon>Acholeplasma</taxon>
    </lineage>
</organism>
<accession>A0A061ACA2</accession>
<proteinExistence type="inferred from homology"/>
<dbReference type="GO" id="GO:0015074">
    <property type="term" value="P:DNA integration"/>
    <property type="evidence" value="ECO:0007669"/>
    <property type="project" value="InterPro"/>
</dbReference>
<dbReference type="Proteomes" id="UP000032434">
    <property type="component" value="Chromosome 1"/>
</dbReference>
<dbReference type="PANTHER" id="PTHR30349:SF41">
    <property type="entry name" value="INTEGRASE_RECOMBINASE PROTEIN MJ0367-RELATED"/>
    <property type="match status" value="1"/>
</dbReference>
<dbReference type="Pfam" id="PF00589">
    <property type="entry name" value="Phage_integrase"/>
    <property type="match status" value="1"/>
</dbReference>
<evidence type="ECO:0000259" key="4">
    <source>
        <dbReference type="PROSITE" id="PS51898"/>
    </source>
</evidence>
<comment type="similarity">
    <text evidence="1">Belongs to the 'phage' integrase family.</text>
</comment>
<dbReference type="OrthoDB" id="9785687at2"/>
<dbReference type="PATRIC" id="fig|35623.3.peg.966"/>
<protein>
    <submittedName>
        <fullName evidence="5">Integrase</fullName>
    </submittedName>
</protein>
<dbReference type="KEGG" id="aoc:Aocu_09660"/>
<keyword evidence="2" id="KW-0238">DNA-binding</keyword>
<dbReference type="EMBL" id="LK028559">
    <property type="protein sequence ID" value="CDR31039.1"/>
    <property type="molecule type" value="Genomic_DNA"/>
</dbReference>
<evidence type="ECO:0000256" key="1">
    <source>
        <dbReference type="ARBA" id="ARBA00008857"/>
    </source>
</evidence>
<dbReference type="AlphaFoldDB" id="A0A061ACA2"/>
<keyword evidence="6" id="KW-1185">Reference proteome</keyword>
<gene>
    <name evidence="5" type="ORF">Aocu_09660</name>
</gene>
<reference evidence="6" key="1">
    <citation type="submission" date="2014-05" db="EMBL/GenBank/DDBJ databases">
        <authorList>
            <person name="Kube M."/>
        </authorList>
    </citation>
    <scope>NUCLEOTIDE SEQUENCE [LARGE SCALE GENOMIC DNA]</scope>
</reference>
<dbReference type="RefSeq" id="WP_045749502.1">
    <property type="nucleotide sequence ID" value="NZ_FUZK01000001.1"/>
</dbReference>
<feature type="domain" description="Tyr recombinase" evidence="4">
    <location>
        <begin position="105"/>
        <end position="285"/>
    </location>
</feature>
<dbReference type="Gene3D" id="1.10.443.10">
    <property type="entry name" value="Intergrase catalytic core"/>
    <property type="match status" value="1"/>
</dbReference>
<evidence type="ECO:0000313" key="5">
    <source>
        <dbReference type="EMBL" id="CDR31039.1"/>
    </source>
</evidence>
<dbReference type="InterPro" id="IPR002104">
    <property type="entry name" value="Integrase_catalytic"/>
</dbReference>
<dbReference type="SUPFAM" id="SSF56349">
    <property type="entry name" value="DNA breaking-rejoining enzymes"/>
    <property type="match status" value="1"/>
</dbReference>
<dbReference type="STRING" id="35623.Aocu_09660"/>
<dbReference type="GO" id="GO:0006310">
    <property type="term" value="P:DNA recombination"/>
    <property type="evidence" value="ECO:0007669"/>
    <property type="project" value="UniProtKB-KW"/>
</dbReference>
<evidence type="ECO:0000256" key="3">
    <source>
        <dbReference type="ARBA" id="ARBA00023172"/>
    </source>
</evidence>
<dbReference type="HOGENOM" id="CLU_027562_9_5_14"/>
<name>A0A061ACA2_9MOLU</name>
<sequence>MNQELKVLFNNYIIEKKQYHTESTHINANEAYAPIIKCLIDLGINTTDDLKFEDGIRIFNWFDQNSCVKNTTKNKYMGYIKAVLRHHGYLSHPYLLVKKLPNDVEPYKPVDRELFDSIIEYAANKDTHVNDWIYYAVFVIMYDTACRIRELLTIKKQNIIISTNTIILENKDTKGRTQRFVFFTDSKKDLLRDMIKQTPSEYIFWNYSKQRKLTENDVRNYIRRIKKKLNIDVFHPHQVRKLSATDLVVAGANLKTAQTILGHKEQKTTELYINYTALVAKQEYDKFRNNQKSSLKK</sequence>
<dbReference type="InterPro" id="IPR013762">
    <property type="entry name" value="Integrase-like_cat_sf"/>
</dbReference>
<dbReference type="PANTHER" id="PTHR30349">
    <property type="entry name" value="PHAGE INTEGRASE-RELATED"/>
    <property type="match status" value="1"/>
</dbReference>
<dbReference type="CDD" id="cd00397">
    <property type="entry name" value="DNA_BRE_C"/>
    <property type="match status" value="1"/>
</dbReference>
<dbReference type="InterPro" id="IPR050090">
    <property type="entry name" value="Tyrosine_recombinase_XerCD"/>
</dbReference>
<dbReference type="InterPro" id="IPR011010">
    <property type="entry name" value="DNA_brk_join_enz"/>
</dbReference>
<evidence type="ECO:0000256" key="2">
    <source>
        <dbReference type="ARBA" id="ARBA00023125"/>
    </source>
</evidence>
<evidence type="ECO:0000313" key="6">
    <source>
        <dbReference type="Proteomes" id="UP000032434"/>
    </source>
</evidence>
<dbReference type="GO" id="GO:0003677">
    <property type="term" value="F:DNA binding"/>
    <property type="evidence" value="ECO:0007669"/>
    <property type="project" value="UniProtKB-KW"/>
</dbReference>
<keyword evidence="3" id="KW-0233">DNA recombination</keyword>